<evidence type="ECO:0000256" key="9">
    <source>
        <dbReference type="ARBA" id="ARBA00023143"/>
    </source>
</evidence>
<dbReference type="InterPro" id="IPR000090">
    <property type="entry name" value="Flg_Motor_Flig"/>
</dbReference>
<dbReference type="InterPro" id="IPR032779">
    <property type="entry name" value="FliG_M"/>
</dbReference>
<feature type="domain" description="Flagellar motor switch protein FliG C-terminal" evidence="11">
    <location>
        <begin position="254"/>
        <end position="361"/>
    </location>
</feature>
<keyword evidence="6" id="KW-0145">Chemotaxis</keyword>
<evidence type="ECO:0000256" key="10">
    <source>
        <dbReference type="ARBA" id="ARBA00025598"/>
    </source>
</evidence>
<keyword evidence="7" id="KW-0283">Flagellar rotation</keyword>
<dbReference type="GO" id="GO:0003774">
    <property type="term" value="F:cytoskeletal motor activity"/>
    <property type="evidence" value="ECO:0007669"/>
    <property type="project" value="InterPro"/>
</dbReference>
<evidence type="ECO:0000313" key="15">
    <source>
        <dbReference type="Proteomes" id="UP000503336"/>
    </source>
</evidence>
<dbReference type="GO" id="GO:0005886">
    <property type="term" value="C:plasma membrane"/>
    <property type="evidence" value="ECO:0007669"/>
    <property type="project" value="UniProtKB-SubCell"/>
</dbReference>
<dbReference type="InterPro" id="IPR023087">
    <property type="entry name" value="Flg_Motor_Flig_C"/>
</dbReference>
<dbReference type="Pfam" id="PF01706">
    <property type="entry name" value="FliG_C"/>
    <property type="match status" value="1"/>
</dbReference>
<dbReference type="AlphaFoldDB" id="A0A7L5BX33"/>
<dbReference type="Pfam" id="PF14841">
    <property type="entry name" value="FliG_M"/>
    <property type="match status" value="1"/>
</dbReference>
<evidence type="ECO:0000256" key="7">
    <source>
        <dbReference type="ARBA" id="ARBA00022779"/>
    </source>
</evidence>
<sequence length="369" mass="39455">MTETETALATVAPGAIAKSTGTALTAAGADHAGAHPADRLEQAEKAAIVLVALGPETAARLLAGIGERRLHRFARIVNGLSEVPADVVERVIAEFLHKIEDTRSVGGGAVEARRFLSEVLDKDQVNRIMGDLNTKGRSVWSMLGDVPDVRIANWLRSEHPQVAAIALSRLSPVKAARVLERLGQAEAEDIVMRMGPAAIADPGVTARIGDVIARDFLPAAISQRNRPEPADLIAGVMNHVSAAVRDRLLAAMVDAAPKLAEAVRKVMFTFEHIPERINPRDVGLITKSVDEAVLLRALKAGGERGRATADFIFANISKRLAERLREDLEALPQPTRKEGEEAQTALVAAIVDLRESGALKIIVTESGED</sequence>
<evidence type="ECO:0000256" key="6">
    <source>
        <dbReference type="ARBA" id="ARBA00022500"/>
    </source>
</evidence>
<evidence type="ECO:0000259" key="11">
    <source>
        <dbReference type="Pfam" id="PF01706"/>
    </source>
</evidence>
<protein>
    <recommendedName>
        <fullName evidence="4">Flagellar motor switch protein FliG</fullName>
    </recommendedName>
</protein>
<evidence type="ECO:0000256" key="3">
    <source>
        <dbReference type="ARBA" id="ARBA00010299"/>
    </source>
</evidence>
<dbReference type="Pfam" id="PF14842">
    <property type="entry name" value="FliG_N"/>
    <property type="match status" value="1"/>
</dbReference>
<dbReference type="Proteomes" id="UP000503336">
    <property type="component" value="Chromosome"/>
</dbReference>
<dbReference type="InterPro" id="IPR028263">
    <property type="entry name" value="FliG_N"/>
</dbReference>
<keyword evidence="5" id="KW-1003">Cell membrane</keyword>
<dbReference type="PANTHER" id="PTHR30534:SF0">
    <property type="entry name" value="FLAGELLAR MOTOR SWITCH PROTEIN FLIG"/>
    <property type="match status" value="1"/>
</dbReference>
<evidence type="ECO:0000256" key="5">
    <source>
        <dbReference type="ARBA" id="ARBA00022475"/>
    </source>
</evidence>
<dbReference type="SUPFAM" id="SSF48029">
    <property type="entry name" value="FliG"/>
    <property type="match status" value="2"/>
</dbReference>
<feature type="domain" description="Flagellar motor switch protein FliG N-terminal" evidence="13">
    <location>
        <begin position="40"/>
        <end position="136"/>
    </location>
</feature>
<dbReference type="GO" id="GO:0006935">
    <property type="term" value="P:chemotaxis"/>
    <property type="evidence" value="ECO:0007669"/>
    <property type="project" value="UniProtKB-KW"/>
</dbReference>
<dbReference type="PANTHER" id="PTHR30534">
    <property type="entry name" value="FLAGELLAR MOTOR SWITCH PROTEIN FLIG"/>
    <property type="match status" value="1"/>
</dbReference>
<comment type="similarity">
    <text evidence="3">Belongs to the FliG family.</text>
</comment>
<evidence type="ECO:0000256" key="4">
    <source>
        <dbReference type="ARBA" id="ARBA00021870"/>
    </source>
</evidence>
<keyword evidence="15" id="KW-1185">Reference proteome</keyword>
<evidence type="ECO:0000313" key="14">
    <source>
        <dbReference type="EMBL" id="QIE55388.1"/>
    </source>
</evidence>
<dbReference type="EMBL" id="CP049056">
    <property type="protein sequence ID" value="QIE55388.1"/>
    <property type="molecule type" value="Genomic_DNA"/>
</dbReference>
<organism evidence="14 15">
    <name type="scientific">Pikeienuella piscinae</name>
    <dbReference type="NCBI Taxonomy" id="2748098"/>
    <lineage>
        <taxon>Bacteria</taxon>
        <taxon>Pseudomonadati</taxon>
        <taxon>Pseudomonadota</taxon>
        <taxon>Alphaproteobacteria</taxon>
        <taxon>Rhodobacterales</taxon>
        <taxon>Paracoccaceae</taxon>
        <taxon>Pikeienuella</taxon>
    </lineage>
</organism>
<dbReference type="RefSeq" id="WP_165097233.1">
    <property type="nucleotide sequence ID" value="NZ_CP049056.1"/>
</dbReference>
<evidence type="ECO:0000259" key="12">
    <source>
        <dbReference type="Pfam" id="PF14841"/>
    </source>
</evidence>
<dbReference type="Gene3D" id="1.10.220.30">
    <property type="match status" value="3"/>
</dbReference>
<proteinExistence type="inferred from homology"/>
<name>A0A7L5BX33_9RHOB</name>
<feature type="domain" description="Flagellar motor switch protein FliG middle" evidence="12">
    <location>
        <begin position="150"/>
        <end position="216"/>
    </location>
</feature>
<comment type="function">
    <text evidence="10">FliG is one of three proteins (FliG, FliN, FliM) that forms the rotor-mounted switch complex (C ring), located at the base of the basal body. This complex interacts with the CheY and CheZ chemotaxis proteins, in addition to contacting components of the motor that determine the direction of flagellar rotation.</text>
</comment>
<evidence type="ECO:0000259" key="13">
    <source>
        <dbReference type="Pfam" id="PF14842"/>
    </source>
</evidence>
<reference evidence="14 15" key="1">
    <citation type="submission" date="2020-02" db="EMBL/GenBank/DDBJ databases">
        <title>complete genome sequence of Rhodobacteraceae bacterium.</title>
        <authorList>
            <person name="Park J."/>
            <person name="Kim Y.-S."/>
            <person name="Kim K.-H."/>
        </authorList>
    </citation>
    <scope>NUCLEOTIDE SEQUENCE [LARGE SCALE GENOMIC DNA]</scope>
    <source>
        <strain evidence="14 15">RR4-56</strain>
    </source>
</reference>
<dbReference type="GO" id="GO:0009425">
    <property type="term" value="C:bacterial-type flagellum basal body"/>
    <property type="evidence" value="ECO:0007669"/>
    <property type="project" value="UniProtKB-SubCell"/>
</dbReference>
<evidence type="ECO:0000256" key="2">
    <source>
        <dbReference type="ARBA" id="ARBA00004413"/>
    </source>
</evidence>
<dbReference type="InterPro" id="IPR011002">
    <property type="entry name" value="FliG_a-hlx"/>
</dbReference>
<evidence type="ECO:0000256" key="8">
    <source>
        <dbReference type="ARBA" id="ARBA00023136"/>
    </source>
</evidence>
<accession>A0A7L5BX33</accession>
<evidence type="ECO:0000256" key="1">
    <source>
        <dbReference type="ARBA" id="ARBA00004117"/>
    </source>
</evidence>
<gene>
    <name evidence="14" type="ORF">G5B40_07905</name>
</gene>
<dbReference type="GO" id="GO:0071973">
    <property type="term" value="P:bacterial-type flagellum-dependent cell motility"/>
    <property type="evidence" value="ECO:0007669"/>
    <property type="project" value="InterPro"/>
</dbReference>
<comment type="subcellular location">
    <subcellularLocation>
        <location evidence="1">Bacterial flagellum basal body</location>
    </subcellularLocation>
    <subcellularLocation>
        <location evidence="2">Cell membrane</location>
        <topology evidence="2">Peripheral membrane protein</topology>
        <orientation evidence="2">Cytoplasmic side</orientation>
    </subcellularLocation>
</comment>
<keyword evidence="9" id="KW-0975">Bacterial flagellum</keyword>
<keyword evidence="8" id="KW-0472">Membrane</keyword>
<dbReference type="PRINTS" id="PR00954">
    <property type="entry name" value="FLGMOTORFLIG"/>
</dbReference>
<dbReference type="KEGG" id="hdh:G5B40_07905"/>